<accession>A0ABC8XLB7</accession>
<evidence type="ECO:0000313" key="2">
    <source>
        <dbReference type="EMBL" id="CAL4927037.1"/>
    </source>
</evidence>
<dbReference type="InterPro" id="IPR015943">
    <property type="entry name" value="WD40/YVTN_repeat-like_dom_sf"/>
</dbReference>
<organism evidence="2 3">
    <name type="scientific">Urochloa decumbens</name>
    <dbReference type="NCBI Taxonomy" id="240449"/>
    <lineage>
        <taxon>Eukaryota</taxon>
        <taxon>Viridiplantae</taxon>
        <taxon>Streptophyta</taxon>
        <taxon>Embryophyta</taxon>
        <taxon>Tracheophyta</taxon>
        <taxon>Spermatophyta</taxon>
        <taxon>Magnoliopsida</taxon>
        <taxon>Liliopsida</taxon>
        <taxon>Poales</taxon>
        <taxon>Poaceae</taxon>
        <taxon>PACMAD clade</taxon>
        <taxon>Panicoideae</taxon>
        <taxon>Panicodae</taxon>
        <taxon>Paniceae</taxon>
        <taxon>Melinidinae</taxon>
        <taxon>Urochloa</taxon>
    </lineage>
</organism>
<reference evidence="3" key="1">
    <citation type="submission" date="2024-06" db="EMBL/GenBank/DDBJ databases">
        <authorList>
            <person name="Ryan C."/>
        </authorList>
    </citation>
    <scope>NUCLEOTIDE SEQUENCE [LARGE SCALE GENOMIC DNA]</scope>
</reference>
<dbReference type="InterPro" id="IPR001680">
    <property type="entry name" value="WD40_rpt"/>
</dbReference>
<dbReference type="PROSITE" id="PS50294">
    <property type="entry name" value="WD_REPEATS_REGION"/>
    <property type="match status" value="1"/>
</dbReference>
<gene>
    <name evidence="2" type="ORF">URODEC1_LOCUS24297</name>
</gene>
<dbReference type="SUPFAM" id="SSF50978">
    <property type="entry name" value="WD40 repeat-like"/>
    <property type="match status" value="1"/>
</dbReference>
<reference evidence="2 3" key="2">
    <citation type="submission" date="2024-10" db="EMBL/GenBank/DDBJ databases">
        <authorList>
            <person name="Ryan C."/>
        </authorList>
    </citation>
    <scope>NUCLEOTIDE SEQUENCE [LARGE SCALE GENOMIC DNA]</scope>
</reference>
<dbReference type="Proteomes" id="UP001497457">
    <property type="component" value="Chromosome 14rd"/>
</dbReference>
<protein>
    <submittedName>
        <fullName evidence="2">Uncharacterized protein</fullName>
    </submittedName>
</protein>
<dbReference type="InterPro" id="IPR036322">
    <property type="entry name" value="WD40_repeat_dom_sf"/>
</dbReference>
<keyword evidence="3" id="KW-1185">Reference proteome</keyword>
<sequence>MAGRGKAQTKLSYCGRLPVGEESCGFKPYVSDVSWNKVARSWRDASDALACTGSFGTYIYLRSKSITIRLNENIEDGWEKVAIQNIPGKFCKWSPCGVYLAVGLVTDAGIPEVYIFHWEAAEIISRRIYVLYELDRSKRVANSNKADVWIEDGKEWYDDDDNIGTRDLSFSTMKGDRLACARSDWSVKIWKFQHCPNEHRTSISPLFIIHNAGLEDLTVEWTRVEIDFLAVGDGKQIISIYGNNEAHKICGNDYNADLAAHFKEATSTEWHPKSSLLASGGHDGFVLFWFLQTPPFEFFLAPKQRNIHVENMFYTHKPLPRGAASIALQAFEKTQATMLGLLNNAIDESDIKDAQLDEIAVLANSGLSKIIEGGASADELADYFREILRLSTKKPR</sequence>
<proteinExistence type="predicted"/>
<name>A0ABC8XLB7_9POAL</name>
<evidence type="ECO:0000256" key="1">
    <source>
        <dbReference type="PROSITE-ProRule" id="PRU00221"/>
    </source>
</evidence>
<keyword evidence="1" id="KW-0853">WD repeat</keyword>
<feature type="repeat" description="WD" evidence="1">
    <location>
        <begin position="258"/>
        <end position="289"/>
    </location>
</feature>
<evidence type="ECO:0000313" key="3">
    <source>
        <dbReference type="Proteomes" id="UP001497457"/>
    </source>
</evidence>
<dbReference type="AlphaFoldDB" id="A0ABC8XLB7"/>
<dbReference type="PROSITE" id="PS50082">
    <property type="entry name" value="WD_REPEATS_2"/>
    <property type="match status" value="1"/>
</dbReference>
<dbReference type="Gene3D" id="2.130.10.10">
    <property type="entry name" value="YVTN repeat-like/Quinoprotein amine dehydrogenase"/>
    <property type="match status" value="1"/>
</dbReference>
<dbReference type="EMBL" id="OZ075124">
    <property type="protein sequence ID" value="CAL4927037.1"/>
    <property type="molecule type" value="Genomic_DNA"/>
</dbReference>